<dbReference type="PANTHER" id="PTHR45766">
    <property type="entry name" value="DNA ANNEALING HELICASE AND ENDONUCLEASE ZRANB3 FAMILY MEMBER"/>
    <property type="match status" value="1"/>
</dbReference>
<dbReference type="CDD" id="cd18011">
    <property type="entry name" value="DEXDc_RapA"/>
    <property type="match status" value="1"/>
</dbReference>
<evidence type="ECO:0000256" key="5">
    <source>
        <dbReference type="SAM" id="MobiDB-lite"/>
    </source>
</evidence>
<dbReference type="Gene3D" id="3.40.50.10810">
    <property type="entry name" value="Tandem AAA-ATPase domain"/>
    <property type="match status" value="1"/>
</dbReference>
<evidence type="ECO:0000256" key="1">
    <source>
        <dbReference type="ARBA" id="ARBA00022741"/>
    </source>
</evidence>
<dbReference type="InterPro" id="IPR014001">
    <property type="entry name" value="Helicase_ATP-bd"/>
</dbReference>
<dbReference type="InterPro" id="IPR057342">
    <property type="entry name" value="DEXDc_RapA"/>
</dbReference>
<feature type="domain" description="Helicase ATP-binding" evidence="6">
    <location>
        <begin position="114"/>
        <end position="288"/>
    </location>
</feature>
<dbReference type="Pfam" id="PF00176">
    <property type="entry name" value="SNF2-rel_dom"/>
    <property type="match status" value="1"/>
</dbReference>
<organism evidence="8 9">
    <name type="scientific">Chloracidobacterium sp. N</name>
    <dbReference type="NCBI Taxonomy" id="2821540"/>
    <lineage>
        <taxon>Bacteria</taxon>
        <taxon>Pseudomonadati</taxon>
        <taxon>Acidobacteriota</taxon>
        <taxon>Terriglobia</taxon>
        <taxon>Terriglobales</taxon>
        <taxon>Acidobacteriaceae</taxon>
        <taxon>Chloracidobacterium</taxon>
        <taxon>Chloracidobacterium aggregatum</taxon>
    </lineage>
</organism>
<evidence type="ECO:0000256" key="3">
    <source>
        <dbReference type="ARBA" id="ARBA00022806"/>
    </source>
</evidence>
<evidence type="ECO:0000313" key="8">
    <source>
        <dbReference type="EMBL" id="QUV95247.1"/>
    </source>
</evidence>
<dbReference type="RefSeq" id="WP_211423482.1">
    <property type="nucleotide sequence ID" value="NZ_CP072643.1"/>
</dbReference>
<dbReference type="InterPro" id="IPR049730">
    <property type="entry name" value="SNF2/RAD54-like_C"/>
</dbReference>
<dbReference type="Gene3D" id="3.40.50.300">
    <property type="entry name" value="P-loop containing nucleotide triphosphate hydrolases"/>
    <property type="match status" value="1"/>
</dbReference>
<protein>
    <submittedName>
        <fullName evidence="8">DEAD/DEAH box helicase family protein</fullName>
    </submittedName>
</protein>
<keyword evidence="9" id="KW-1185">Reference proteome</keyword>
<dbReference type="InterPro" id="IPR027417">
    <property type="entry name" value="P-loop_NTPase"/>
</dbReference>
<evidence type="ECO:0000259" key="6">
    <source>
        <dbReference type="PROSITE" id="PS51192"/>
    </source>
</evidence>
<dbReference type="PANTHER" id="PTHR45766:SF6">
    <property type="entry name" value="SWI_SNF-RELATED MATRIX-ASSOCIATED ACTIN-DEPENDENT REGULATOR OF CHROMATIN SUBFAMILY A-LIKE PROTEIN 1"/>
    <property type="match status" value="1"/>
</dbReference>
<accession>A0ABX8B2M5</accession>
<keyword evidence="2" id="KW-0378">Hydrolase</keyword>
<gene>
    <name evidence="8" type="ORF">J8C05_14620</name>
</gene>
<dbReference type="InterPro" id="IPR038718">
    <property type="entry name" value="SNF2-like_sf"/>
</dbReference>
<sequence length="962" mass="108468">MHPGSIVRCRNREWVVMPADTDEFIVLRPLTGTPDDVVHIHRKLMNLVGGALPFERITPASFPLPTTDDISDATSAHLLWQAARLTLREGATPFRSLGRLSIRPRTYQFVPLLMALRLDPVRLFIADDVGVGKTIEALLVARELLDRGEIRRFCVLCPPWLCEQWAQELTEKFNLEPVIIRSGTVGQLDRQTPAGRSLYEHFPIQVASLDFVKTERNRSQFLQFCPELVIADEVHGAAAAPGTNQQERHELLRAVARKADRHLILLTATPHSGIEDAFRSLLGLLHPKFGTWNLQTLTETQRTELARHFVQRTRRDIAQTWQETACFPTRESTDETYALSDRHRELFERTYAFCSEIVRTGAHLEKRQRRVRYWGALALLRCVMSSPAAARTALTNRAGVPPEEEAEAEAFGRLVFESAEDRTDDEAPTPAVEAANTTLPETDRRRLRELARLAEQLHGPDDDTKLARVIAIVRRLLKEGFHPILWCRYVATADYLADHLRQALETAAQVVCVTGRMGDDERQARIADLDAERPRVLVATDCLSEGVNLQELFTAVIHYDLPWNPNRLEQREGRVDRYGQRARRVRVIRFFGQDNPIDGVVLEVLLDKAREIHRTLGTHVPVPEESESVTQAVLQALFLRQGRRALTRQPALNLGVPEVETFHQQWQQYAERERLNRTRFAQRALKPEEVQREVEATDAVLGDPTAVRQFFLTAAQRLGLTVAPEKQPGVFRVSLTPEATATLPEAIRLALPSPKGGRWRISFDSPTPEGAEYIGRNHRFVATLARYLFEAALNQPGNATVSRCGAIRTRAVTALTTILLLRVRYLVEQLQAPALLSEEVLVLAYAGLEAGTTRWLDTSDALRLLAEAQPDANLSLAEKRELVTHILDNLGAWQAESAERWGAAHPLQSAIREHVARRANELTESHKRIRQAVALRIRGLAVKPQFPPDLLGILVLQPMVSR</sequence>
<dbReference type="SMART" id="SM00487">
    <property type="entry name" value="DEXDc"/>
    <property type="match status" value="1"/>
</dbReference>
<dbReference type="GO" id="GO:0004386">
    <property type="term" value="F:helicase activity"/>
    <property type="evidence" value="ECO:0007669"/>
    <property type="project" value="UniProtKB-KW"/>
</dbReference>
<dbReference type="InterPro" id="IPR001650">
    <property type="entry name" value="Helicase_C-like"/>
</dbReference>
<dbReference type="SUPFAM" id="SSF52540">
    <property type="entry name" value="P-loop containing nucleoside triphosphate hydrolases"/>
    <property type="match status" value="1"/>
</dbReference>
<evidence type="ECO:0000256" key="4">
    <source>
        <dbReference type="ARBA" id="ARBA00022840"/>
    </source>
</evidence>
<dbReference type="PROSITE" id="PS51194">
    <property type="entry name" value="HELICASE_CTER"/>
    <property type="match status" value="1"/>
</dbReference>
<dbReference type="Pfam" id="PF00271">
    <property type="entry name" value="Helicase_C"/>
    <property type="match status" value="1"/>
</dbReference>
<proteinExistence type="predicted"/>
<name>A0ABX8B2M5_9BACT</name>
<dbReference type="EMBL" id="CP072643">
    <property type="protein sequence ID" value="QUV95247.1"/>
    <property type="molecule type" value="Genomic_DNA"/>
</dbReference>
<dbReference type="CDD" id="cd18793">
    <property type="entry name" value="SF2_C_SNF"/>
    <property type="match status" value="1"/>
</dbReference>
<keyword evidence="4" id="KW-0067">ATP-binding</keyword>
<evidence type="ECO:0000256" key="2">
    <source>
        <dbReference type="ARBA" id="ARBA00022801"/>
    </source>
</evidence>
<feature type="region of interest" description="Disordered" evidence="5">
    <location>
        <begin position="420"/>
        <end position="439"/>
    </location>
</feature>
<dbReference type="InterPro" id="IPR000330">
    <property type="entry name" value="SNF2_N"/>
</dbReference>
<reference evidence="8 9" key="1">
    <citation type="submission" date="2021-03" db="EMBL/GenBank/DDBJ databases">
        <title>Genomic and phenotypic characterization of Chloracidobacterium isolates provides evidence for multiple species.</title>
        <authorList>
            <person name="Saini M.K."/>
            <person name="Costas A.M.G."/>
            <person name="Tank M."/>
            <person name="Bryant D.A."/>
        </authorList>
    </citation>
    <scope>NUCLEOTIDE SEQUENCE [LARGE SCALE GENOMIC DNA]</scope>
    <source>
        <strain evidence="8 9">N</strain>
    </source>
</reference>
<feature type="domain" description="Helicase C-terminal" evidence="7">
    <location>
        <begin position="468"/>
        <end position="628"/>
    </location>
</feature>
<dbReference type="Proteomes" id="UP000677668">
    <property type="component" value="Chromosome 2"/>
</dbReference>
<keyword evidence="1" id="KW-0547">Nucleotide-binding</keyword>
<keyword evidence="3 8" id="KW-0347">Helicase</keyword>
<dbReference type="PROSITE" id="PS51192">
    <property type="entry name" value="HELICASE_ATP_BIND_1"/>
    <property type="match status" value="1"/>
</dbReference>
<evidence type="ECO:0000259" key="7">
    <source>
        <dbReference type="PROSITE" id="PS51194"/>
    </source>
</evidence>
<evidence type="ECO:0000313" key="9">
    <source>
        <dbReference type="Proteomes" id="UP000677668"/>
    </source>
</evidence>
<dbReference type="SMART" id="SM00490">
    <property type="entry name" value="HELICc"/>
    <property type="match status" value="1"/>
</dbReference>